<evidence type="ECO:0000313" key="4">
    <source>
        <dbReference type="Proteomes" id="UP001056291"/>
    </source>
</evidence>
<gene>
    <name evidence="3" type="ORF">NBZ79_06700</name>
</gene>
<dbReference type="SUPFAM" id="SSF56801">
    <property type="entry name" value="Acetyl-CoA synthetase-like"/>
    <property type="match status" value="1"/>
</dbReference>
<keyword evidence="3" id="KW-0436">Ligase</keyword>
<dbReference type="InterPro" id="IPR042099">
    <property type="entry name" value="ANL_N_sf"/>
</dbReference>
<dbReference type="Pfam" id="PF00501">
    <property type="entry name" value="AMP-binding"/>
    <property type="match status" value="1"/>
</dbReference>
<dbReference type="Gene3D" id="3.40.50.12780">
    <property type="entry name" value="N-terminal domain of ligase-like"/>
    <property type="match status" value="1"/>
</dbReference>
<dbReference type="GO" id="GO:0016874">
    <property type="term" value="F:ligase activity"/>
    <property type="evidence" value="ECO:0007669"/>
    <property type="project" value="UniProtKB-KW"/>
</dbReference>
<proteinExistence type="predicted"/>
<protein>
    <submittedName>
        <fullName evidence="3">Acyl--CoA ligase</fullName>
    </submittedName>
</protein>
<organism evidence="3 4">
    <name type="scientific">Sneathiella marina</name>
    <dbReference type="NCBI Taxonomy" id="2950108"/>
    <lineage>
        <taxon>Bacteria</taxon>
        <taxon>Pseudomonadati</taxon>
        <taxon>Pseudomonadota</taxon>
        <taxon>Alphaproteobacteria</taxon>
        <taxon>Sneathiellales</taxon>
        <taxon>Sneathiellaceae</taxon>
        <taxon>Sneathiella</taxon>
    </lineage>
</organism>
<dbReference type="Gene3D" id="3.30.300.30">
    <property type="match status" value="1"/>
</dbReference>
<reference evidence="3" key="1">
    <citation type="submission" date="2022-06" db="EMBL/GenBank/DDBJ databases">
        <title>Sneathiella actinostolidae sp. nov., isolated from a sea anemonein the Western Pacific Ocean.</title>
        <authorList>
            <person name="Wei M.J."/>
        </authorList>
    </citation>
    <scope>NUCLEOTIDE SEQUENCE</scope>
    <source>
        <strain evidence="3">PHK-P5</strain>
    </source>
</reference>
<sequence>MPFAGPDLSTPVQLSTLLQAGVDATPDDVAIVSAEMSWTWRELQSVVDNVAANLVLKGLRTGDRLACLMPNRTHLLILYLASFKAGFVLVPLNYRYTPSEIDYALNVSGASLLVYHSERETDIAASNSVPDLPLGLIPYRPLKDTDAGFEDLYSEPDSAVVFDKFDKTDPAAIFFTSGSTGKPKGVTHSHQSLGWMFAAVVGACGLTANDVLLPGSSMSHLGGFMFSFAALSEGGRVVIARVYDATEILPLMRQEKPTVLCMLPATLMGLVRDKSAKEEDFKSIRLCRCGSDKVPEELEIEFEALTGYKVDEGYGMSEVGLAALNPPEGLIKMGSIGTANPGYEMSIRDDQGVEVMNGTIGNLWMKTPSLMTGYWNNPEETDNTVHDGWIDSGDIMRADEQDYLWFCGRKKQIIVHDGSNIFPQEVEEALMAHDAVSAAGVIGLHDLVHGENVRAYVVLRPDHALPSALELIEFARTRIGYKAPEEIIFLSEMPINPTGKIDRVRLKTMAAAHH</sequence>
<dbReference type="InterPro" id="IPR000873">
    <property type="entry name" value="AMP-dep_synth/lig_dom"/>
</dbReference>
<keyword evidence="4" id="KW-1185">Reference proteome</keyword>
<dbReference type="InterPro" id="IPR020845">
    <property type="entry name" value="AMP-binding_CS"/>
</dbReference>
<dbReference type="PANTHER" id="PTHR43201:SF32">
    <property type="entry name" value="2-SUCCINYLBENZOATE--COA LIGASE, CHLOROPLASTIC_PEROXISOMAL"/>
    <property type="match status" value="1"/>
</dbReference>
<dbReference type="RefSeq" id="WP_251936657.1">
    <property type="nucleotide sequence ID" value="NZ_CP098747.1"/>
</dbReference>
<feature type="domain" description="AMP-dependent synthetase/ligase" evidence="1">
    <location>
        <begin position="21"/>
        <end position="375"/>
    </location>
</feature>
<name>A0ABY4WA92_9PROT</name>
<evidence type="ECO:0000259" key="1">
    <source>
        <dbReference type="Pfam" id="PF00501"/>
    </source>
</evidence>
<dbReference type="EMBL" id="CP098747">
    <property type="protein sequence ID" value="USG62665.1"/>
    <property type="molecule type" value="Genomic_DNA"/>
</dbReference>
<dbReference type="Pfam" id="PF13193">
    <property type="entry name" value="AMP-binding_C"/>
    <property type="match status" value="1"/>
</dbReference>
<evidence type="ECO:0000313" key="3">
    <source>
        <dbReference type="EMBL" id="USG62665.1"/>
    </source>
</evidence>
<accession>A0ABY4WA92</accession>
<dbReference type="InterPro" id="IPR045851">
    <property type="entry name" value="AMP-bd_C_sf"/>
</dbReference>
<dbReference type="PROSITE" id="PS00455">
    <property type="entry name" value="AMP_BINDING"/>
    <property type="match status" value="1"/>
</dbReference>
<dbReference type="InterPro" id="IPR025110">
    <property type="entry name" value="AMP-bd_C"/>
</dbReference>
<dbReference type="PANTHER" id="PTHR43201">
    <property type="entry name" value="ACYL-COA SYNTHETASE"/>
    <property type="match status" value="1"/>
</dbReference>
<evidence type="ECO:0000259" key="2">
    <source>
        <dbReference type="Pfam" id="PF13193"/>
    </source>
</evidence>
<dbReference type="Proteomes" id="UP001056291">
    <property type="component" value="Chromosome"/>
</dbReference>
<feature type="domain" description="AMP-binding enzyme C-terminal" evidence="2">
    <location>
        <begin position="425"/>
        <end position="500"/>
    </location>
</feature>